<dbReference type="Proteomes" id="UP000887159">
    <property type="component" value="Unassembled WGS sequence"/>
</dbReference>
<reference evidence="1" key="1">
    <citation type="submission" date="2020-08" db="EMBL/GenBank/DDBJ databases">
        <title>Multicomponent nature underlies the extraordinary mechanical properties of spider dragline silk.</title>
        <authorList>
            <person name="Kono N."/>
            <person name="Nakamura H."/>
            <person name="Mori M."/>
            <person name="Yoshida Y."/>
            <person name="Ohtoshi R."/>
            <person name="Malay A.D."/>
            <person name="Moran D.A.P."/>
            <person name="Tomita M."/>
            <person name="Numata K."/>
            <person name="Arakawa K."/>
        </authorList>
    </citation>
    <scope>NUCLEOTIDE SEQUENCE</scope>
</reference>
<comment type="caution">
    <text evidence="1">The sequence shown here is derived from an EMBL/GenBank/DDBJ whole genome shotgun (WGS) entry which is preliminary data.</text>
</comment>
<protein>
    <submittedName>
        <fullName evidence="1">Uncharacterized protein</fullName>
    </submittedName>
</protein>
<evidence type="ECO:0000313" key="2">
    <source>
        <dbReference type="Proteomes" id="UP000887159"/>
    </source>
</evidence>
<keyword evidence="2" id="KW-1185">Reference proteome</keyword>
<organism evidence="1 2">
    <name type="scientific">Trichonephila clavipes</name>
    <name type="common">Golden silk orbweaver</name>
    <name type="synonym">Nephila clavipes</name>
    <dbReference type="NCBI Taxonomy" id="2585209"/>
    <lineage>
        <taxon>Eukaryota</taxon>
        <taxon>Metazoa</taxon>
        <taxon>Ecdysozoa</taxon>
        <taxon>Arthropoda</taxon>
        <taxon>Chelicerata</taxon>
        <taxon>Arachnida</taxon>
        <taxon>Araneae</taxon>
        <taxon>Araneomorphae</taxon>
        <taxon>Entelegynae</taxon>
        <taxon>Araneoidea</taxon>
        <taxon>Nephilidae</taxon>
        <taxon>Trichonephila</taxon>
    </lineage>
</organism>
<accession>A0A8X6V575</accession>
<name>A0A8X6V575_TRICX</name>
<dbReference type="EMBL" id="BMAU01021175">
    <property type="protein sequence ID" value="GFX93599.1"/>
    <property type="molecule type" value="Genomic_DNA"/>
</dbReference>
<proteinExistence type="predicted"/>
<evidence type="ECO:0000313" key="1">
    <source>
        <dbReference type="EMBL" id="GFX93599.1"/>
    </source>
</evidence>
<gene>
    <name evidence="1" type="ORF">TNCV_1587761</name>
</gene>
<dbReference type="AlphaFoldDB" id="A0A8X6V575"/>
<sequence length="129" mass="15298">MTEKILRIRVCTSFFRLFRCKVHVELNHYEKNAPTNKSIPRCYHQFKKNLTVWVKKSSDRPSVSEEAMQRVRQSFVRSPRKCTRVAVRELAPENRMENFTKNIKFQAVSVAIDTTNDREFVQQNEAFAE</sequence>